<keyword evidence="2 6" id="KW-0238">DNA-binding</keyword>
<dbReference type="SMART" id="SM00347">
    <property type="entry name" value="HTH_MARR"/>
    <property type="match status" value="1"/>
</dbReference>
<dbReference type="GO" id="GO:0003677">
    <property type="term" value="F:DNA binding"/>
    <property type="evidence" value="ECO:0007669"/>
    <property type="project" value="UniProtKB-KW"/>
</dbReference>
<evidence type="ECO:0000256" key="3">
    <source>
        <dbReference type="ARBA" id="ARBA00023163"/>
    </source>
</evidence>
<feature type="region of interest" description="Disordered" evidence="4">
    <location>
        <begin position="150"/>
        <end position="169"/>
    </location>
</feature>
<dbReference type="PANTHER" id="PTHR33164">
    <property type="entry name" value="TRANSCRIPTIONAL REGULATOR, MARR FAMILY"/>
    <property type="match status" value="1"/>
</dbReference>
<keyword evidence="7" id="KW-1185">Reference proteome</keyword>
<dbReference type="Proteomes" id="UP000559182">
    <property type="component" value="Unassembled WGS sequence"/>
</dbReference>
<dbReference type="Gene3D" id="1.10.10.10">
    <property type="entry name" value="Winged helix-like DNA-binding domain superfamily/Winged helix DNA-binding domain"/>
    <property type="match status" value="1"/>
</dbReference>
<evidence type="ECO:0000256" key="2">
    <source>
        <dbReference type="ARBA" id="ARBA00023125"/>
    </source>
</evidence>
<keyword evidence="1" id="KW-0805">Transcription regulation</keyword>
<dbReference type="PROSITE" id="PS01117">
    <property type="entry name" value="HTH_MARR_1"/>
    <property type="match status" value="1"/>
</dbReference>
<dbReference type="Pfam" id="PF01047">
    <property type="entry name" value="MarR"/>
    <property type="match status" value="1"/>
</dbReference>
<dbReference type="PANTHER" id="PTHR33164:SF57">
    <property type="entry name" value="MARR-FAMILY TRANSCRIPTIONAL REGULATOR"/>
    <property type="match status" value="1"/>
</dbReference>
<dbReference type="InterPro" id="IPR036390">
    <property type="entry name" value="WH_DNA-bd_sf"/>
</dbReference>
<dbReference type="GO" id="GO:0003700">
    <property type="term" value="F:DNA-binding transcription factor activity"/>
    <property type="evidence" value="ECO:0007669"/>
    <property type="project" value="InterPro"/>
</dbReference>
<name>A0A839N8A1_9MICO</name>
<sequence>MPVEHAVAMELSAELIHLVKKIEAIRHYTPRVHPGSEPSTYPVIFALRRIGPARISAIAETVHSDVSTVSRQVSHLVGHGLVVKVSDPDDGRAQRVALTEEGDALVQRLQDGRGKWIQRMLADWDDDKARDFTRYLHEFVGELSRELDRARATGADLPEFPPTTGKDPA</sequence>
<dbReference type="InterPro" id="IPR000835">
    <property type="entry name" value="HTH_MarR-typ"/>
</dbReference>
<dbReference type="PROSITE" id="PS50995">
    <property type="entry name" value="HTH_MARR_2"/>
    <property type="match status" value="1"/>
</dbReference>
<protein>
    <submittedName>
        <fullName evidence="6">DNA-binding MarR family transcriptional regulator</fullName>
    </submittedName>
</protein>
<reference evidence="6 7" key="1">
    <citation type="submission" date="2020-08" db="EMBL/GenBank/DDBJ databases">
        <title>Sequencing the genomes of 1000 actinobacteria strains.</title>
        <authorList>
            <person name="Klenk H.-P."/>
        </authorList>
    </citation>
    <scope>NUCLEOTIDE SEQUENCE [LARGE SCALE GENOMIC DNA]</scope>
    <source>
        <strain evidence="6 7">DSM 105369</strain>
    </source>
</reference>
<dbReference type="InterPro" id="IPR023187">
    <property type="entry name" value="Tscrpt_reg_MarR-type_CS"/>
</dbReference>
<dbReference type="InterPro" id="IPR036388">
    <property type="entry name" value="WH-like_DNA-bd_sf"/>
</dbReference>
<evidence type="ECO:0000256" key="4">
    <source>
        <dbReference type="SAM" id="MobiDB-lite"/>
    </source>
</evidence>
<proteinExistence type="predicted"/>
<keyword evidence="3" id="KW-0804">Transcription</keyword>
<gene>
    <name evidence="6" type="ORF">FHU39_004036</name>
</gene>
<dbReference type="InterPro" id="IPR039422">
    <property type="entry name" value="MarR/SlyA-like"/>
</dbReference>
<organism evidence="6 7">
    <name type="scientific">Flexivirga oryzae</name>
    <dbReference type="NCBI Taxonomy" id="1794944"/>
    <lineage>
        <taxon>Bacteria</taxon>
        <taxon>Bacillati</taxon>
        <taxon>Actinomycetota</taxon>
        <taxon>Actinomycetes</taxon>
        <taxon>Micrococcales</taxon>
        <taxon>Dermacoccaceae</taxon>
        <taxon>Flexivirga</taxon>
    </lineage>
</organism>
<dbReference type="AlphaFoldDB" id="A0A839N8A1"/>
<dbReference type="SUPFAM" id="SSF46785">
    <property type="entry name" value="Winged helix' DNA-binding domain"/>
    <property type="match status" value="1"/>
</dbReference>
<dbReference type="RefSeq" id="WP_183322461.1">
    <property type="nucleotide sequence ID" value="NZ_JACHVQ010000004.1"/>
</dbReference>
<evidence type="ECO:0000256" key="1">
    <source>
        <dbReference type="ARBA" id="ARBA00023015"/>
    </source>
</evidence>
<evidence type="ECO:0000259" key="5">
    <source>
        <dbReference type="PROSITE" id="PS50995"/>
    </source>
</evidence>
<accession>A0A839N8A1</accession>
<comment type="caution">
    <text evidence="6">The sequence shown here is derived from an EMBL/GenBank/DDBJ whole genome shotgun (WGS) entry which is preliminary data.</text>
</comment>
<dbReference type="GO" id="GO:0006950">
    <property type="term" value="P:response to stress"/>
    <property type="evidence" value="ECO:0007669"/>
    <property type="project" value="TreeGrafter"/>
</dbReference>
<evidence type="ECO:0000313" key="7">
    <source>
        <dbReference type="Proteomes" id="UP000559182"/>
    </source>
</evidence>
<feature type="domain" description="HTH marR-type" evidence="5">
    <location>
        <begin position="8"/>
        <end position="141"/>
    </location>
</feature>
<evidence type="ECO:0000313" key="6">
    <source>
        <dbReference type="EMBL" id="MBB2894000.1"/>
    </source>
</evidence>
<dbReference type="EMBL" id="JACHVQ010000004">
    <property type="protein sequence ID" value="MBB2894000.1"/>
    <property type="molecule type" value="Genomic_DNA"/>
</dbReference>